<keyword evidence="2" id="KW-1185">Reference proteome</keyword>
<dbReference type="EMBL" id="VLKY01000002">
    <property type="protein sequence ID" value="TWI57489.1"/>
    <property type="molecule type" value="Genomic_DNA"/>
</dbReference>
<evidence type="ECO:0000313" key="2">
    <source>
        <dbReference type="Proteomes" id="UP000316905"/>
    </source>
</evidence>
<evidence type="ECO:0000313" key="1">
    <source>
        <dbReference type="EMBL" id="TWI57489.1"/>
    </source>
</evidence>
<accession>A0A562QL93</accession>
<comment type="caution">
    <text evidence="1">The sequence shown here is derived from an EMBL/GenBank/DDBJ whole genome shotgun (WGS) entry which is preliminary data.</text>
</comment>
<sequence>MPELRLIDSAALPYLLSVPDGTPPESGWPVLCFLHGYDEAAPMPIHKALTLHGPLNPGNPERVQETFIIVAPQMPVAGDRWYRFAGAVKEVVLSSVDSHHGDRHRLYLTGFSFGGNGVLDLALTQKDIWAALWPVDLTRVPVGDPERPVWISLGEVARRNTKGFVQALDLKAASDGLEADRIYLDEGQDHVGSARLAYRDARIYDWLLARRL</sequence>
<dbReference type="SUPFAM" id="SSF53474">
    <property type="entry name" value="alpha/beta-Hydrolases"/>
    <property type="match status" value="1"/>
</dbReference>
<dbReference type="Proteomes" id="UP000316905">
    <property type="component" value="Unassembled WGS sequence"/>
</dbReference>
<organism evidence="1 2">
    <name type="scientific">Pseudomonas duriflava</name>
    <dbReference type="NCBI Taxonomy" id="459528"/>
    <lineage>
        <taxon>Bacteria</taxon>
        <taxon>Pseudomonadati</taxon>
        <taxon>Pseudomonadota</taxon>
        <taxon>Gammaproteobacteria</taxon>
        <taxon>Pseudomonadales</taxon>
        <taxon>Pseudomonadaceae</taxon>
        <taxon>Pseudomonas</taxon>
    </lineage>
</organism>
<dbReference type="AlphaFoldDB" id="A0A562QL93"/>
<dbReference type="Gene3D" id="3.40.50.1820">
    <property type="entry name" value="alpha/beta hydrolase"/>
    <property type="match status" value="1"/>
</dbReference>
<gene>
    <name evidence="1" type="ORF">IQ22_00706</name>
</gene>
<protein>
    <recommendedName>
        <fullName evidence="3">Esterase</fullName>
    </recommendedName>
</protein>
<dbReference type="RefSeq" id="WP_145138095.1">
    <property type="nucleotide sequence ID" value="NZ_VLKY01000002.1"/>
</dbReference>
<dbReference type="OrthoDB" id="9764953at2"/>
<reference evidence="1 2" key="1">
    <citation type="journal article" date="2015" name="Stand. Genomic Sci.">
        <title>Genomic Encyclopedia of Bacterial and Archaeal Type Strains, Phase III: the genomes of soil and plant-associated and newly described type strains.</title>
        <authorList>
            <person name="Whitman W.B."/>
            <person name="Woyke T."/>
            <person name="Klenk H.P."/>
            <person name="Zhou Y."/>
            <person name="Lilburn T.G."/>
            <person name="Beck B.J."/>
            <person name="De Vos P."/>
            <person name="Vandamme P."/>
            <person name="Eisen J.A."/>
            <person name="Garrity G."/>
            <person name="Hugenholtz P."/>
            <person name="Kyrpides N.C."/>
        </authorList>
    </citation>
    <scope>NUCLEOTIDE SEQUENCE [LARGE SCALE GENOMIC DNA]</scope>
    <source>
        <strain evidence="1 2">CGMCC 1.6858</strain>
    </source>
</reference>
<name>A0A562QL93_9PSED</name>
<evidence type="ECO:0008006" key="3">
    <source>
        <dbReference type="Google" id="ProtNLM"/>
    </source>
</evidence>
<proteinExistence type="predicted"/>
<dbReference type="InterPro" id="IPR029058">
    <property type="entry name" value="AB_hydrolase_fold"/>
</dbReference>